<dbReference type="EMBL" id="JBDJPC010000003">
    <property type="protein sequence ID" value="KAL1509624.1"/>
    <property type="molecule type" value="Genomic_DNA"/>
</dbReference>
<sequence>MQKLRNQQPPLILEQQTGKCFYFGHVKDRQRSERTTVPHRMSHPDCLNERHDRQREYVVKSMTMAKPGVASSNSRGGCSTRRRSKTGGGCVQDSKGPKT</sequence>
<evidence type="ECO:0000313" key="3">
    <source>
        <dbReference type="Proteomes" id="UP001566132"/>
    </source>
</evidence>
<dbReference type="Proteomes" id="UP001566132">
    <property type="component" value="Unassembled WGS sequence"/>
</dbReference>
<evidence type="ECO:0000256" key="1">
    <source>
        <dbReference type="SAM" id="MobiDB-lite"/>
    </source>
</evidence>
<comment type="caution">
    <text evidence="2">The sequence shown here is derived from an EMBL/GenBank/DDBJ whole genome shotgun (WGS) entry which is preliminary data.</text>
</comment>
<accession>A0ABD1F314</accession>
<feature type="region of interest" description="Disordered" evidence="1">
    <location>
        <begin position="63"/>
        <end position="99"/>
    </location>
</feature>
<proteinExistence type="predicted"/>
<gene>
    <name evidence="2" type="ORF">ABEB36_004334</name>
</gene>
<protein>
    <submittedName>
        <fullName evidence="2">Uncharacterized protein</fullName>
    </submittedName>
</protein>
<reference evidence="2 3" key="1">
    <citation type="submission" date="2024-05" db="EMBL/GenBank/DDBJ databases">
        <title>Genetic variation in Jamaican populations of the coffee berry borer (Hypothenemus hampei).</title>
        <authorList>
            <person name="Errbii M."/>
            <person name="Myrie A."/>
        </authorList>
    </citation>
    <scope>NUCLEOTIDE SEQUENCE [LARGE SCALE GENOMIC DNA]</scope>
    <source>
        <strain evidence="2">JA-Hopewell-2020-01-JO</strain>
        <tissue evidence="2">Whole body</tissue>
    </source>
</reference>
<keyword evidence="3" id="KW-1185">Reference proteome</keyword>
<evidence type="ECO:0000313" key="2">
    <source>
        <dbReference type="EMBL" id="KAL1509624.1"/>
    </source>
</evidence>
<organism evidence="2 3">
    <name type="scientific">Hypothenemus hampei</name>
    <name type="common">Coffee berry borer</name>
    <dbReference type="NCBI Taxonomy" id="57062"/>
    <lineage>
        <taxon>Eukaryota</taxon>
        <taxon>Metazoa</taxon>
        <taxon>Ecdysozoa</taxon>
        <taxon>Arthropoda</taxon>
        <taxon>Hexapoda</taxon>
        <taxon>Insecta</taxon>
        <taxon>Pterygota</taxon>
        <taxon>Neoptera</taxon>
        <taxon>Endopterygota</taxon>
        <taxon>Coleoptera</taxon>
        <taxon>Polyphaga</taxon>
        <taxon>Cucujiformia</taxon>
        <taxon>Curculionidae</taxon>
        <taxon>Scolytinae</taxon>
        <taxon>Hypothenemus</taxon>
    </lineage>
</organism>
<dbReference type="AlphaFoldDB" id="A0ABD1F314"/>
<name>A0ABD1F314_HYPHA</name>